<sequence length="215" mass="24722">MARLGIYTLDFRFYYRVLHLLKEWNVPFVSIEKPNDIPSDVPVVLSSVDDIDIQFEQIRDNDAMRAIRRAIPYLLDKKLFNEIFIGIDPGPKPGVAVLADRVLIEAFELGDVFSVAENIENIIMGYNTHFMSIRIGNGDKPNRERIIQELKNVDVPIDIVDEGGTSMPHKTHDNVISAARIANIENFNKEKVQRIKKSKRRTQIEREFVTIKAFL</sequence>
<evidence type="ECO:0000313" key="2">
    <source>
        <dbReference type="Proteomes" id="UP000195607"/>
    </source>
</evidence>
<gene>
    <name evidence="1" type="ORF">CSP5_1321</name>
</gene>
<name>A0A1N5VCR9_9ARCH</name>
<dbReference type="GeneID" id="41588568"/>
<accession>A0A1N5VCR9</accession>
<protein>
    <submittedName>
        <fullName evidence="1">Uncharacterized protein</fullName>
    </submittedName>
</protein>
<organism evidence="1 2">
    <name type="scientific">Cuniculiplasma divulgatum</name>
    <dbReference type="NCBI Taxonomy" id="1673428"/>
    <lineage>
        <taxon>Archaea</taxon>
        <taxon>Methanobacteriati</taxon>
        <taxon>Thermoplasmatota</taxon>
        <taxon>Thermoplasmata</taxon>
        <taxon>Thermoplasmatales</taxon>
        <taxon>Cuniculiplasmataceae</taxon>
        <taxon>Cuniculiplasma</taxon>
    </lineage>
</organism>
<reference evidence="1 2" key="1">
    <citation type="submission" date="2016-04" db="EMBL/GenBank/DDBJ databases">
        <authorList>
            <person name="Evans L.H."/>
            <person name="Alamgir A."/>
            <person name="Owens N."/>
            <person name="Weber N.D."/>
            <person name="Virtaneva K."/>
            <person name="Barbian K."/>
            <person name="Babar A."/>
            <person name="Rosenke K."/>
        </authorList>
    </citation>
    <scope>NUCLEOTIDE SEQUENCE [LARGE SCALE GENOMIC DNA]</scope>
    <source>
        <strain evidence="2">S5(T) (JCM 30642 \VKM B-2941)</strain>
    </source>
</reference>
<dbReference type="Proteomes" id="UP000195607">
    <property type="component" value="Chromosome I"/>
</dbReference>
<evidence type="ECO:0000313" key="1">
    <source>
        <dbReference type="EMBL" id="SIM70506.1"/>
    </source>
</evidence>
<proteinExistence type="predicted"/>
<dbReference type="EMBL" id="LT671858">
    <property type="protein sequence ID" value="SIM70506.1"/>
    <property type="molecule type" value="Genomic_DNA"/>
</dbReference>
<dbReference type="RefSeq" id="WP_148689936.1">
    <property type="nucleotide sequence ID" value="NZ_LT671858.1"/>
</dbReference>
<dbReference type="AlphaFoldDB" id="A0A1N5VCR9"/>